<dbReference type="PANTHER" id="PTHR43359:SF1">
    <property type="entry name" value="FORMATE HYDROGENLYASE SUBUNIT 4-RELATED"/>
    <property type="match status" value="1"/>
</dbReference>
<feature type="transmembrane region" description="Helical" evidence="5">
    <location>
        <begin position="158"/>
        <end position="176"/>
    </location>
</feature>
<dbReference type="PANTHER" id="PTHR43359">
    <property type="entry name" value="FORMATE HYDROGENLYASE SUBUNIT 4"/>
    <property type="match status" value="1"/>
</dbReference>
<organism evidence="6 7">
    <name type="scientific">candidate division MSBL1 archaeon SCGC-AAA382A13</name>
    <dbReference type="NCBI Taxonomy" id="1698279"/>
    <lineage>
        <taxon>Archaea</taxon>
        <taxon>Methanobacteriati</taxon>
        <taxon>Methanobacteriota</taxon>
        <taxon>candidate division MSBL1</taxon>
    </lineage>
</organism>
<dbReference type="InterPro" id="IPR001694">
    <property type="entry name" value="NADH_UbQ_OxRdtase_su1/FPO"/>
</dbReference>
<comment type="caution">
    <text evidence="6">The sequence shown here is derived from an EMBL/GenBank/DDBJ whole genome shotgun (WGS) entry which is preliminary data.</text>
</comment>
<gene>
    <name evidence="6" type="ORF">AKJ50_02175</name>
</gene>
<feature type="transmembrane region" description="Helical" evidence="5">
    <location>
        <begin position="53"/>
        <end position="74"/>
    </location>
</feature>
<dbReference type="Proteomes" id="UP000070311">
    <property type="component" value="Unassembled WGS sequence"/>
</dbReference>
<reference evidence="6 7" key="1">
    <citation type="journal article" date="2016" name="Sci. Rep.">
        <title>Metabolic traits of an uncultured archaeal lineage -MSBL1- from brine pools of the Red Sea.</title>
        <authorList>
            <person name="Mwirichia R."/>
            <person name="Alam I."/>
            <person name="Rashid M."/>
            <person name="Vinu M."/>
            <person name="Ba-Alawi W."/>
            <person name="Anthony Kamau A."/>
            <person name="Kamanda Ngugi D."/>
            <person name="Goker M."/>
            <person name="Klenk H.P."/>
            <person name="Bajic V."/>
            <person name="Stingl U."/>
        </authorList>
    </citation>
    <scope>NUCLEOTIDE SEQUENCE [LARGE SCALE GENOMIC DNA]</scope>
    <source>
        <strain evidence="6">SCGC-AAA382A13</strain>
    </source>
</reference>
<accession>A0A133VDY2</accession>
<keyword evidence="3 5" id="KW-1133">Transmembrane helix</keyword>
<dbReference type="EMBL" id="LHYD01000049">
    <property type="protein sequence ID" value="KXB04656.1"/>
    <property type="molecule type" value="Genomic_DNA"/>
</dbReference>
<feature type="transmembrane region" description="Helical" evidence="5">
    <location>
        <begin position="127"/>
        <end position="151"/>
    </location>
</feature>
<feature type="non-terminal residue" evidence="6">
    <location>
        <position position="1"/>
    </location>
</feature>
<evidence type="ECO:0000256" key="4">
    <source>
        <dbReference type="ARBA" id="ARBA00023136"/>
    </source>
</evidence>
<proteinExistence type="predicted"/>
<keyword evidence="4 5" id="KW-0472">Membrane</keyword>
<name>A0A133VDY2_9EURY</name>
<feature type="transmembrane region" description="Helical" evidence="5">
    <location>
        <begin position="95"/>
        <end position="121"/>
    </location>
</feature>
<evidence type="ECO:0000256" key="2">
    <source>
        <dbReference type="ARBA" id="ARBA00022692"/>
    </source>
</evidence>
<keyword evidence="7" id="KW-1185">Reference proteome</keyword>
<evidence type="ECO:0000256" key="3">
    <source>
        <dbReference type="ARBA" id="ARBA00022989"/>
    </source>
</evidence>
<protein>
    <recommendedName>
        <fullName evidence="8">NADH:quinone oxidoreductase/Mrp antiporter membrane subunit domain-containing protein</fullName>
    </recommendedName>
</protein>
<evidence type="ECO:0008006" key="8">
    <source>
        <dbReference type="Google" id="ProtNLM"/>
    </source>
</evidence>
<feature type="transmembrane region" description="Helical" evidence="5">
    <location>
        <begin position="12"/>
        <end position="33"/>
    </location>
</feature>
<dbReference type="InterPro" id="IPR052561">
    <property type="entry name" value="ComplexI_Subunit1"/>
</dbReference>
<dbReference type="GO" id="GO:0005886">
    <property type="term" value="C:plasma membrane"/>
    <property type="evidence" value="ECO:0007669"/>
    <property type="project" value="TreeGrafter"/>
</dbReference>
<dbReference type="Pfam" id="PF00146">
    <property type="entry name" value="NADHdh"/>
    <property type="match status" value="1"/>
</dbReference>
<evidence type="ECO:0000313" key="6">
    <source>
        <dbReference type="EMBL" id="KXB04656.1"/>
    </source>
</evidence>
<evidence type="ECO:0000256" key="1">
    <source>
        <dbReference type="ARBA" id="ARBA00004141"/>
    </source>
</evidence>
<dbReference type="AlphaFoldDB" id="A0A133VDY2"/>
<evidence type="ECO:0000313" key="7">
    <source>
        <dbReference type="Proteomes" id="UP000070311"/>
    </source>
</evidence>
<keyword evidence="2 5" id="KW-0812">Transmembrane</keyword>
<evidence type="ECO:0000256" key="5">
    <source>
        <dbReference type="SAM" id="Phobius"/>
    </source>
</evidence>
<comment type="subcellular location">
    <subcellularLocation>
        <location evidence="1">Membrane</location>
        <topology evidence="1">Multi-pass membrane protein</topology>
    </subcellularLocation>
</comment>
<sequence>TGSPYGKFGGVRSVFTTMSELPLLGVGLALIYFKTGNLMLPSILEYQAAHGPLIAQVPLAFVAVFVCALSKLKYSPFAIIYGKDIVTGYQTEHYGVLRSALLTGESLMIFTWITLLVAVFFGTFPLWAMIIMGVILLVAMSFIAGTTPLLAPHHSIQFQGALIMTILAISLIIEMVI</sequence>